<evidence type="ECO:0000313" key="1">
    <source>
        <dbReference type="EMBL" id="PTX54007.1"/>
    </source>
</evidence>
<name>A0A2T6BD60_9RHOB</name>
<dbReference type="RefSeq" id="WP_158269987.1">
    <property type="nucleotide sequence ID" value="NZ_QBKS01000002.1"/>
</dbReference>
<dbReference type="Proteomes" id="UP000243978">
    <property type="component" value="Unassembled WGS sequence"/>
</dbReference>
<dbReference type="EMBL" id="QBKS01000002">
    <property type="protein sequence ID" value="PTX54007.1"/>
    <property type="molecule type" value="Genomic_DNA"/>
</dbReference>
<organism evidence="1 2">
    <name type="scientific">Litoreibacter ponti</name>
    <dbReference type="NCBI Taxonomy" id="1510457"/>
    <lineage>
        <taxon>Bacteria</taxon>
        <taxon>Pseudomonadati</taxon>
        <taxon>Pseudomonadota</taxon>
        <taxon>Alphaproteobacteria</taxon>
        <taxon>Rhodobacterales</taxon>
        <taxon>Roseobacteraceae</taxon>
        <taxon>Litoreibacter</taxon>
    </lineage>
</organism>
<comment type="caution">
    <text evidence="1">The sequence shown here is derived from an EMBL/GenBank/DDBJ whole genome shotgun (WGS) entry which is preliminary data.</text>
</comment>
<proteinExistence type="predicted"/>
<keyword evidence="2" id="KW-1185">Reference proteome</keyword>
<evidence type="ECO:0000313" key="2">
    <source>
        <dbReference type="Proteomes" id="UP000243978"/>
    </source>
</evidence>
<reference evidence="1 2" key="1">
    <citation type="submission" date="2018-04" db="EMBL/GenBank/DDBJ databases">
        <title>Genomic Encyclopedia of Archaeal and Bacterial Type Strains, Phase II (KMG-II): from individual species to whole genera.</title>
        <authorList>
            <person name="Goeker M."/>
        </authorList>
    </citation>
    <scope>NUCLEOTIDE SEQUENCE [LARGE SCALE GENOMIC DNA]</scope>
    <source>
        <strain evidence="1 2">DSM 100977</strain>
    </source>
</reference>
<protein>
    <submittedName>
        <fullName evidence="1">Uncharacterized protein</fullName>
    </submittedName>
</protein>
<gene>
    <name evidence="1" type="ORF">C8N43_2812</name>
</gene>
<accession>A0A2T6BD60</accession>
<sequence length="56" mass="6043">MKMKTDTQDAIMIDTFAIEREARALRAEAMRAMAANLRGWLSEKLSGGAAVSGKTA</sequence>
<dbReference type="NCBIfam" id="NF046098">
    <property type="entry name" value="RSP_7527_fam"/>
    <property type="match status" value="1"/>
</dbReference>
<dbReference type="AlphaFoldDB" id="A0A2T6BD60"/>
<dbReference type="InterPro" id="IPR058227">
    <property type="entry name" value="RSP_7527-like"/>
</dbReference>